<evidence type="ECO:0000313" key="5">
    <source>
        <dbReference type="Proteomes" id="UP000695000"/>
    </source>
</evidence>
<gene>
    <name evidence="6" type="primary">LOC108566315</name>
</gene>
<proteinExistence type="inferred from homology"/>
<accession>A0ABM1N465</accession>
<dbReference type="RefSeq" id="XP_017781615.1">
    <property type="nucleotide sequence ID" value="XM_017926126.1"/>
</dbReference>
<evidence type="ECO:0000313" key="6">
    <source>
        <dbReference type="RefSeq" id="XP_017781615.1"/>
    </source>
</evidence>
<evidence type="ECO:0000256" key="2">
    <source>
        <dbReference type="SAM" id="Coils"/>
    </source>
</evidence>
<dbReference type="InterPro" id="IPR040455">
    <property type="entry name" value="Atg6_BARA"/>
</dbReference>
<organism evidence="5 6">
    <name type="scientific">Nicrophorus vespilloides</name>
    <name type="common">Boreal carrion beetle</name>
    <dbReference type="NCBI Taxonomy" id="110193"/>
    <lineage>
        <taxon>Eukaryota</taxon>
        <taxon>Metazoa</taxon>
        <taxon>Ecdysozoa</taxon>
        <taxon>Arthropoda</taxon>
        <taxon>Hexapoda</taxon>
        <taxon>Insecta</taxon>
        <taxon>Pterygota</taxon>
        <taxon>Neoptera</taxon>
        <taxon>Endopterygota</taxon>
        <taxon>Coleoptera</taxon>
        <taxon>Polyphaga</taxon>
        <taxon>Staphyliniformia</taxon>
        <taxon>Silphidae</taxon>
        <taxon>Nicrophorinae</taxon>
        <taxon>Nicrophorus</taxon>
    </lineage>
</organism>
<dbReference type="PANTHER" id="PTHR12768:SF4">
    <property type="entry name" value="BECLIN-1"/>
    <property type="match status" value="1"/>
</dbReference>
<dbReference type="PANTHER" id="PTHR12768">
    <property type="entry name" value="BECLIN 1"/>
    <property type="match status" value="1"/>
</dbReference>
<dbReference type="GeneID" id="108566315"/>
<comment type="similarity">
    <text evidence="1">Belongs to the beclin family.</text>
</comment>
<sequence>MVEEKISFACQRCLEPVRIDDSLNLLGEHIQAELLLPIHFCNDTDLESHTTSFDNYINPCRLSDSGNAANGFMVISDGVEADNFSKKMEVSAAMFDVLSGNSNIDHPLCEECTDTLLEYLKEEVRLVEIDCIKYSQHLQILEYKKMEPKLSDLEKEFQDLVNEEEQVMKELENLQQEGLAIKEAILEQEKSAEKLSLEENKYWMEFTRHRKDQLDADDELKSIECQLSYSKNQLEKLTKTNVFNATFHIWHAGHFGTINNLRLGRLPASPVDWSEINAAWGQATLLLAALARKINLTFDKYVLVPYGNHSYIQVIKDQRELPLYGAGGFKFYWDTKFDSGMAAFMDCLQQFKDEVQQQKGEKAFSLPYKMSKGKIEDATTSYSIKIQFNSEEQWTKALKFLLTNLKWSLAWVSSQFTAEGDPID</sequence>
<dbReference type="Pfam" id="PF17675">
    <property type="entry name" value="APG6_N"/>
    <property type="match status" value="1"/>
</dbReference>
<feature type="domain" description="Atg6 BARA" evidence="3">
    <location>
        <begin position="237"/>
        <end position="414"/>
    </location>
</feature>
<evidence type="ECO:0000259" key="4">
    <source>
        <dbReference type="Pfam" id="PF17675"/>
    </source>
</evidence>
<dbReference type="InterPro" id="IPR007243">
    <property type="entry name" value="Atg6/Beclin"/>
</dbReference>
<evidence type="ECO:0000259" key="3">
    <source>
        <dbReference type="Pfam" id="PF04111"/>
    </source>
</evidence>
<name>A0ABM1N465_NICVS</name>
<dbReference type="InterPro" id="IPR041691">
    <property type="entry name" value="Atg6/beclin_CC"/>
</dbReference>
<feature type="coiled-coil region" evidence="2">
    <location>
        <begin position="150"/>
        <end position="177"/>
    </location>
</feature>
<dbReference type="Pfam" id="PF04111">
    <property type="entry name" value="APG6"/>
    <property type="match status" value="1"/>
</dbReference>
<protein>
    <submittedName>
        <fullName evidence="6">Beclin-1-like protein</fullName>
    </submittedName>
</protein>
<evidence type="ECO:0000256" key="1">
    <source>
        <dbReference type="ARBA" id="ARBA00005965"/>
    </source>
</evidence>
<feature type="domain" description="Atg6/beclin coiled-coil" evidence="4">
    <location>
        <begin position="107"/>
        <end position="234"/>
    </location>
</feature>
<keyword evidence="2" id="KW-0175">Coiled coil</keyword>
<dbReference type="Gene3D" id="1.10.418.40">
    <property type="entry name" value="Autophagy protein 6/Beclin 1"/>
    <property type="match status" value="1"/>
</dbReference>
<keyword evidence="5" id="KW-1185">Reference proteome</keyword>
<reference evidence="6" key="1">
    <citation type="submission" date="2025-08" db="UniProtKB">
        <authorList>
            <consortium name="RefSeq"/>
        </authorList>
    </citation>
    <scope>IDENTIFICATION</scope>
    <source>
        <tissue evidence="6">Whole Larva</tissue>
    </source>
</reference>
<dbReference type="Gene3D" id="6.10.250.3110">
    <property type="match status" value="1"/>
</dbReference>
<dbReference type="InterPro" id="IPR038274">
    <property type="entry name" value="Atg6/Beclin_C_sf"/>
</dbReference>
<dbReference type="Proteomes" id="UP000695000">
    <property type="component" value="Unplaced"/>
</dbReference>